<protein>
    <recommendedName>
        <fullName evidence="3">Lipoprotein</fullName>
    </recommendedName>
</protein>
<proteinExistence type="predicted"/>
<keyword evidence="2" id="KW-1185">Reference proteome</keyword>
<evidence type="ECO:0000313" key="2">
    <source>
        <dbReference type="Proteomes" id="UP000617555"/>
    </source>
</evidence>
<accession>A0ABQ1IPV6</accession>
<comment type="caution">
    <text evidence="1">The sequence shown here is derived from an EMBL/GenBank/DDBJ whole genome shotgun (WGS) entry which is preliminary data.</text>
</comment>
<dbReference type="EMBL" id="BMII01000002">
    <property type="protein sequence ID" value="GGB46873.1"/>
    <property type="molecule type" value="Genomic_DNA"/>
</dbReference>
<dbReference type="PROSITE" id="PS51257">
    <property type="entry name" value="PROKAR_LIPOPROTEIN"/>
    <property type="match status" value="1"/>
</dbReference>
<name>A0ABQ1IPV6_9GAMM</name>
<evidence type="ECO:0008006" key="3">
    <source>
        <dbReference type="Google" id="ProtNLM"/>
    </source>
</evidence>
<organism evidence="1 2">
    <name type="scientific">Shewanella inventionis</name>
    <dbReference type="NCBI Taxonomy" id="1738770"/>
    <lineage>
        <taxon>Bacteria</taxon>
        <taxon>Pseudomonadati</taxon>
        <taxon>Pseudomonadota</taxon>
        <taxon>Gammaproteobacteria</taxon>
        <taxon>Alteromonadales</taxon>
        <taxon>Shewanellaceae</taxon>
        <taxon>Shewanella</taxon>
    </lineage>
</organism>
<gene>
    <name evidence="1" type="ORF">GCM10011607_03890</name>
</gene>
<dbReference type="Proteomes" id="UP000617555">
    <property type="component" value="Unassembled WGS sequence"/>
</dbReference>
<sequence>MKTFLLSILCISALTGCSTFTPPRYSIDADNTVALRKIELGDIAVGNFTDPAKMSSQCRGAGPIAPPDKVTFAQYIREAFADELKVADLYNDGSSPRVTLTGTLNSLVFSSSKGLTGGEWNIDLTLNSSNGASLNMVEAYEFESGFIADTACKQTAEAYMGAVQNLIGNIVRSDKFVELLK</sequence>
<dbReference type="RefSeq" id="WP_188736392.1">
    <property type="nucleotide sequence ID" value="NZ_BMII01000002.1"/>
</dbReference>
<evidence type="ECO:0000313" key="1">
    <source>
        <dbReference type="EMBL" id="GGB46873.1"/>
    </source>
</evidence>
<reference evidence="2" key="1">
    <citation type="journal article" date="2019" name="Int. J. Syst. Evol. Microbiol.">
        <title>The Global Catalogue of Microorganisms (GCM) 10K type strain sequencing project: providing services to taxonomists for standard genome sequencing and annotation.</title>
        <authorList>
            <consortium name="The Broad Institute Genomics Platform"/>
            <consortium name="The Broad Institute Genome Sequencing Center for Infectious Disease"/>
            <person name="Wu L."/>
            <person name="Ma J."/>
        </authorList>
    </citation>
    <scope>NUCLEOTIDE SEQUENCE [LARGE SCALE GENOMIC DNA]</scope>
    <source>
        <strain evidence="2">CGMCC 1.15339</strain>
    </source>
</reference>